<evidence type="ECO:0000313" key="2">
    <source>
        <dbReference type="Proteomes" id="UP000326380"/>
    </source>
</evidence>
<evidence type="ECO:0000313" key="1">
    <source>
        <dbReference type="EMBL" id="KAA9332370.1"/>
    </source>
</evidence>
<name>A0A7L4ZWB8_9BACT</name>
<proteinExistence type="predicted"/>
<gene>
    <name evidence="1" type="ORF">F0P96_12925</name>
</gene>
<reference evidence="1 2" key="1">
    <citation type="submission" date="2019-09" db="EMBL/GenBank/DDBJ databases">
        <title>Genome sequence of Hymenobacter sp. M3.</title>
        <authorList>
            <person name="Srinivasan S."/>
        </authorList>
    </citation>
    <scope>NUCLEOTIDE SEQUENCE [LARGE SCALE GENOMIC DNA]</scope>
    <source>
        <strain evidence="1 2">M3</strain>
    </source>
</reference>
<comment type="caution">
    <text evidence="1">The sequence shown here is derived from an EMBL/GenBank/DDBJ whole genome shotgun (WGS) entry which is preliminary data.</text>
</comment>
<dbReference type="RefSeq" id="WP_151079311.1">
    <property type="nucleotide sequence ID" value="NZ_CP047647.1"/>
</dbReference>
<sequence length="662" mass="71330">MAHFSAKSTFLLPARLVAALFALLVLAGGCTKDPADPAQDAPDDKKLTAEKSNVGTYELVNLKATGPVAAARYTATFGSLPVELVKTGDSTLTFFVPEVSIGEQYLQFEKSKVRFVVAQTKDTDPAQLVTNLTTTLDAQLVALNPNTPAEVAEVNAIKQQKQDVLTLFNSLTPAQKRQTALFYEANKGVFKAFTNNVAATLDGPTVFRTQGQSNCPRTDFKAFYGCTADNLASAAGDLKNSSKKFLEMLLLGGAAAYLAPASFGLSAAAATLALGTAGYLLITEVRPAALQFKRALWPFLEANWIFGKGLYLYTVSEFNNNANTDLNLKPAFRPVAEGDGQVNAGTARFLGAMSALKGYWAKLTAVFGAVPSYNNSTAATTLAASNITVSGISNPNVQLVSQTGQQVKFKSLSGQPETFSYHLKVTKEGFVEEKDLTGKVLAVAYNYKLQIGDYNPDYTLITPQATYDNGQSVTLPNHMTQMVRLTLDGVPVKVGQYRLDWTPVVFGSLPTSAASVTQPTYQVTVYDATNNRNATITLNATFTNAAFARIVGQTITVDYRQNGTSGVGPITIRFGTNGTYTKTYRDGTSAGSGSYSFIPTNAYMYQPCSTYTIRKLMDGCISLPSESSNVFIPNFMYIYTDGTMSANSFYACMDSYQSWVIQ</sequence>
<dbReference type="PROSITE" id="PS51257">
    <property type="entry name" value="PROKAR_LIPOPROTEIN"/>
    <property type="match status" value="1"/>
</dbReference>
<dbReference type="Proteomes" id="UP000326380">
    <property type="component" value="Unassembled WGS sequence"/>
</dbReference>
<accession>A0A7L4ZWB8</accession>
<dbReference type="AlphaFoldDB" id="A0A7L4ZWB8"/>
<keyword evidence="2" id="KW-1185">Reference proteome</keyword>
<organism evidence="1 2">
    <name type="scientific">Hymenobacter busanensis</name>
    <dbReference type="NCBI Taxonomy" id="2607656"/>
    <lineage>
        <taxon>Bacteria</taxon>
        <taxon>Pseudomonadati</taxon>
        <taxon>Bacteroidota</taxon>
        <taxon>Cytophagia</taxon>
        <taxon>Cytophagales</taxon>
        <taxon>Hymenobacteraceae</taxon>
        <taxon>Hymenobacter</taxon>
    </lineage>
</organism>
<dbReference type="EMBL" id="VTWU01000004">
    <property type="protein sequence ID" value="KAA9332370.1"/>
    <property type="molecule type" value="Genomic_DNA"/>
</dbReference>
<protein>
    <submittedName>
        <fullName evidence="1">Uncharacterized protein</fullName>
    </submittedName>
</protein>